<sequence>MKLPFEGSPDATLLSPPVLPEPPRRGEDGGEPCGVCGRDDAIWSDEHWAVYVPFSGSIPGTVWIASHVHADSFQDLPGEVAASFGTLIARTERAILGLGGFARVHLYRWGDGGAHFHVWLMPRPAGMLDAAKYALPVWEEVLPPAEDAEHEKAGRLIAEALRAA</sequence>
<proteinExistence type="predicted"/>
<feature type="region of interest" description="Disordered" evidence="1">
    <location>
        <begin position="1"/>
        <end position="32"/>
    </location>
</feature>
<accession>A0A9W6WEQ1</accession>
<organism evidence="2 3">
    <name type="scientific">Actinorhabdospora filicis</name>
    <dbReference type="NCBI Taxonomy" id="1785913"/>
    <lineage>
        <taxon>Bacteria</taxon>
        <taxon>Bacillati</taxon>
        <taxon>Actinomycetota</taxon>
        <taxon>Actinomycetes</taxon>
        <taxon>Micromonosporales</taxon>
        <taxon>Micromonosporaceae</taxon>
        <taxon>Actinorhabdospora</taxon>
    </lineage>
</organism>
<name>A0A9W6WEQ1_9ACTN</name>
<dbReference type="AlphaFoldDB" id="A0A9W6WEQ1"/>
<reference evidence="2" key="1">
    <citation type="submission" date="2023-03" db="EMBL/GenBank/DDBJ databases">
        <title>Actinorhabdospora filicis NBRC 111898.</title>
        <authorList>
            <person name="Ichikawa N."/>
            <person name="Sato H."/>
            <person name="Tonouchi N."/>
        </authorList>
    </citation>
    <scope>NUCLEOTIDE SEQUENCE</scope>
    <source>
        <strain evidence="2">NBRC 111898</strain>
    </source>
</reference>
<evidence type="ECO:0000256" key="1">
    <source>
        <dbReference type="SAM" id="MobiDB-lite"/>
    </source>
</evidence>
<gene>
    <name evidence="2" type="ORF">Afil01_68920</name>
</gene>
<dbReference type="EMBL" id="BSTX01000009">
    <property type="protein sequence ID" value="GLZ82085.1"/>
    <property type="molecule type" value="Genomic_DNA"/>
</dbReference>
<dbReference type="InterPro" id="IPR036265">
    <property type="entry name" value="HIT-like_sf"/>
</dbReference>
<evidence type="ECO:0008006" key="4">
    <source>
        <dbReference type="Google" id="ProtNLM"/>
    </source>
</evidence>
<comment type="caution">
    <text evidence="2">The sequence shown here is derived from an EMBL/GenBank/DDBJ whole genome shotgun (WGS) entry which is preliminary data.</text>
</comment>
<dbReference type="SUPFAM" id="SSF54197">
    <property type="entry name" value="HIT-like"/>
    <property type="match status" value="1"/>
</dbReference>
<evidence type="ECO:0000313" key="2">
    <source>
        <dbReference type="EMBL" id="GLZ82085.1"/>
    </source>
</evidence>
<dbReference type="Proteomes" id="UP001165079">
    <property type="component" value="Unassembled WGS sequence"/>
</dbReference>
<evidence type="ECO:0000313" key="3">
    <source>
        <dbReference type="Proteomes" id="UP001165079"/>
    </source>
</evidence>
<protein>
    <recommendedName>
        <fullName evidence="4">Diadenosine tetraphosphate (Ap4A) HIT family hydrolase</fullName>
    </recommendedName>
</protein>
<dbReference type="RefSeq" id="WP_285667667.1">
    <property type="nucleotide sequence ID" value="NZ_BSTX01000009.1"/>
</dbReference>
<dbReference type="Gene3D" id="3.30.428.10">
    <property type="entry name" value="HIT-like"/>
    <property type="match status" value="1"/>
</dbReference>
<keyword evidence="3" id="KW-1185">Reference proteome</keyword>